<sequence>MPALRPPLLDTYLQAVELLRDTSHARDYSAAEWQAALGRCGFEVRTCRTWQVRMDFPVWVARIRTPELHVAAIRALQAAASAEVRAHFAIEEDGSFMLDVVMIEAVAA</sequence>
<dbReference type="InterPro" id="IPR029063">
    <property type="entry name" value="SAM-dependent_MTases_sf"/>
</dbReference>
<dbReference type="AlphaFoldDB" id="A0A1H9GSR2"/>
<keyword evidence="2" id="KW-1185">Reference proteome</keyword>
<name>A0A1H9GSR2_9HYPH</name>
<accession>A0A1H9GSR2</accession>
<gene>
    <name evidence="1" type="ORF">SAMN05216548_105138</name>
</gene>
<organism evidence="1 2">
    <name type="scientific">Faunimonas pinastri</name>
    <dbReference type="NCBI Taxonomy" id="1855383"/>
    <lineage>
        <taxon>Bacteria</taxon>
        <taxon>Pseudomonadati</taxon>
        <taxon>Pseudomonadota</taxon>
        <taxon>Alphaproteobacteria</taxon>
        <taxon>Hyphomicrobiales</taxon>
        <taxon>Afifellaceae</taxon>
        <taxon>Faunimonas</taxon>
    </lineage>
</organism>
<dbReference type="EMBL" id="FOFG01000005">
    <property type="protein sequence ID" value="SEQ53156.1"/>
    <property type="molecule type" value="Genomic_DNA"/>
</dbReference>
<dbReference type="Gene3D" id="3.40.50.150">
    <property type="entry name" value="Vaccinia Virus protein VP39"/>
    <property type="match status" value="1"/>
</dbReference>
<dbReference type="STRING" id="1855383.SAMN05216548_105138"/>
<dbReference type="Proteomes" id="UP000199647">
    <property type="component" value="Unassembled WGS sequence"/>
</dbReference>
<evidence type="ECO:0000313" key="1">
    <source>
        <dbReference type="EMBL" id="SEQ53156.1"/>
    </source>
</evidence>
<proteinExistence type="predicted"/>
<evidence type="ECO:0000313" key="2">
    <source>
        <dbReference type="Proteomes" id="UP000199647"/>
    </source>
</evidence>
<dbReference type="SUPFAM" id="SSF53335">
    <property type="entry name" value="S-adenosyl-L-methionine-dependent methyltransferases"/>
    <property type="match status" value="1"/>
</dbReference>
<reference evidence="1 2" key="1">
    <citation type="submission" date="2016-10" db="EMBL/GenBank/DDBJ databases">
        <authorList>
            <person name="de Groot N.N."/>
        </authorList>
    </citation>
    <scope>NUCLEOTIDE SEQUENCE [LARGE SCALE GENOMIC DNA]</scope>
    <source>
        <strain evidence="1 2">A52C2</strain>
    </source>
</reference>
<protein>
    <submittedName>
        <fullName evidence="1">Uncharacterized protein</fullName>
    </submittedName>
</protein>